<dbReference type="Gene3D" id="3.40.30.10">
    <property type="entry name" value="Glutaredoxin"/>
    <property type="match status" value="1"/>
</dbReference>
<gene>
    <name evidence="8" type="ORF">GBAR_LOCUS7527</name>
</gene>
<evidence type="ECO:0000256" key="5">
    <source>
        <dbReference type="ARBA" id="ARBA00023157"/>
    </source>
</evidence>
<dbReference type="InterPro" id="IPR050553">
    <property type="entry name" value="Thioredoxin_ResA/DsbE_sf"/>
</dbReference>
<comment type="function">
    <text evidence="1">Thiol-specific peroxidase that catalyzes the reduction of hydrogen peroxide and organic hydroperoxides to water and alcohols, respectively. Plays a role in cell protection against oxidative stress by detoxifying peroxides and as sensor of hydrogen peroxide-mediated signaling events.</text>
</comment>
<dbReference type="InterPro" id="IPR036249">
    <property type="entry name" value="Thioredoxin-like_sf"/>
</dbReference>
<evidence type="ECO:0000256" key="6">
    <source>
        <dbReference type="ARBA" id="ARBA00023284"/>
    </source>
</evidence>
<proteinExistence type="inferred from homology"/>
<reference evidence="8" key="1">
    <citation type="submission" date="2023-03" db="EMBL/GenBank/DDBJ databases">
        <authorList>
            <person name="Steffen K."/>
            <person name="Cardenas P."/>
        </authorList>
    </citation>
    <scope>NUCLEOTIDE SEQUENCE</scope>
</reference>
<evidence type="ECO:0000313" key="9">
    <source>
        <dbReference type="Proteomes" id="UP001174909"/>
    </source>
</evidence>
<dbReference type="PANTHER" id="PTHR42852:SF6">
    <property type="entry name" value="THIOL:DISULFIDE INTERCHANGE PROTEIN DSBE"/>
    <property type="match status" value="1"/>
</dbReference>
<organism evidence="8 9">
    <name type="scientific">Geodia barretti</name>
    <name type="common">Barrett's horny sponge</name>
    <dbReference type="NCBI Taxonomy" id="519541"/>
    <lineage>
        <taxon>Eukaryota</taxon>
        <taxon>Metazoa</taxon>
        <taxon>Porifera</taxon>
        <taxon>Demospongiae</taxon>
        <taxon>Heteroscleromorpha</taxon>
        <taxon>Tetractinellida</taxon>
        <taxon>Astrophorina</taxon>
        <taxon>Geodiidae</taxon>
        <taxon>Geodia</taxon>
    </lineage>
</organism>
<dbReference type="PANTHER" id="PTHR42852">
    <property type="entry name" value="THIOL:DISULFIDE INTERCHANGE PROTEIN DSBE"/>
    <property type="match status" value="1"/>
</dbReference>
<accession>A0AA35RHS7</accession>
<evidence type="ECO:0000313" key="8">
    <source>
        <dbReference type="EMBL" id="CAI8011730.1"/>
    </source>
</evidence>
<keyword evidence="5" id="KW-1015">Disulfide bond</keyword>
<comment type="subcellular location">
    <subcellularLocation>
        <location evidence="2">Cell envelope</location>
    </subcellularLocation>
</comment>
<evidence type="ECO:0000256" key="1">
    <source>
        <dbReference type="ARBA" id="ARBA00003330"/>
    </source>
</evidence>
<name>A0AA35RHS7_GEOBA</name>
<comment type="caution">
    <text evidence="8">The sequence shown here is derived from an EMBL/GenBank/DDBJ whole genome shotgun (WGS) entry which is preliminary data.</text>
</comment>
<evidence type="ECO:0000256" key="3">
    <source>
        <dbReference type="ARBA" id="ARBA00010505"/>
    </source>
</evidence>
<dbReference type="CDD" id="cd02966">
    <property type="entry name" value="TlpA_like_family"/>
    <property type="match status" value="1"/>
</dbReference>
<dbReference type="GO" id="GO:0017004">
    <property type="term" value="P:cytochrome complex assembly"/>
    <property type="evidence" value="ECO:0007669"/>
    <property type="project" value="UniProtKB-KW"/>
</dbReference>
<comment type="similarity">
    <text evidence="3">Belongs to the peroxiredoxin family. Prx5 subfamily.</text>
</comment>
<protein>
    <submittedName>
        <fullName evidence="8">Thiol:disulfide interchange protein HelX</fullName>
    </submittedName>
</protein>
<dbReference type="InterPro" id="IPR013740">
    <property type="entry name" value="Redoxin"/>
</dbReference>
<keyword evidence="6" id="KW-0676">Redox-active center</keyword>
<evidence type="ECO:0000256" key="2">
    <source>
        <dbReference type="ARBA" id="ARBA00004196"/>
    </source>
</evidence>
<dbReference type="Proteomes" id="UP001174909">
    <property type="component" value="Unassembled WGS sequence"/>
</dbReference>
<feature type="domain" description="Redoxin" evidence="7">
    <location>
        <begin position="3"/>
        <end position="83"/>
    </location>
</feature>
<sequence length="98" mass="10636">MLNRAYDGYAGRPVEFVGVNIWDTAESAAAFVSEFDVKYPTGMDESGSITLDYGVRGIPEKFFVSADGIIRQKYVGPMPEAVLITTLENLLAEIEPGG</sequence>
<dbReference type="AlphaFoldDB" id="A0AA35RHS7"/>
<evidence type="ECO:0000259" key="7">
    <source>
        <dbReference type="Pfam" id="PF08534"/>
    </source>
</evidence>
<keyword evidence="4" id="KW-0201">Cytochrome c-type biogenesis</keyword>
<dbReference type="Pfam" id="PF08534">
    <property type="entry name" value="Redoxin"/>
    <property type="match status" value="1"/>
</dbReference>
<keyword evidence="9" id="KW-1185">Reference proteome</keyword>
<dbReference type="SUPFAM" id="SSF52833">
    <property type="entry name" value="Thioredoxin-like"/>
    <property type="match status" value="1"/>
</dbReference>
<evidence type="ECO:0000256" key="4">
    <source>
        <dbReference type="ARBA" id="ARBA00022748"/>
    </source>
</evidence>
<dbReference type="GO" id="GO:0016491">
    <property type="term" value="F:oxidoreductase activity"/>
    <property type="evidence" value="ECO:0007669"/>
    <property type="project" value="InterPro"/>
</dbReference>
<dbReference type="EMBL" id="CASHTH010001119">
    <property type="protein sequence ID" value="CAI8011730.1"/>
    <property type="molecule type" value="Genomic_DNA"/>
</dbReference>